<proteinExistence type="predicted"/>
<reference evidence="2 3" key="1">
    <citation type="submission" date="2016-10" db="EMBL/GenBank/DDBJ databases">
        <authorList>
            <person name="de Groot N.N."/>
        </authorList>
    </citation>
    <scope>NUCLEOTIDE SEQUENCE [LARGE SCALE GENOMIC DNA]</scope>
    <source>
        <strain evidence="2 3">LMG 27731</strain>
    </source>
</reference>
<dbReference type="Gene3D" id="3.90.25.10">
    <property type="entry name" value="UDP-galactose 4-epimerase, domain 1"/>
    <property type="match status" value="1"/>
</dbReference>
<dbReference type="PANTHER" id="PTHR43162:SF1">
    <property type="entry name" value="PRESTALK A DIFFERENTIATION PROTEIN A"/>
    <property type="match status" value="1"/>
</dbReference>
<evidence type="ECO:0000313" key="2">
    <source>
        <dbReference type="EMBL" id="SFU26532.1"/>
    </source>
</evidence>
<evidence type="ECO:0000259" key="1">
    <source>
        <dbReference type="Pfam" id="PF05368"/>
    </source>
</evidence>
<protein>
    <submittedName>
        <fullName evidence="2">Uncharacterized conserved protein YbjT, contains NAD(P)-binding and DUF2867 domains</fullName>
    </submittedName>
</protein>
<dbReference type="SUPFAM" id="SSF51735">
    <property type="entry name" value="NAD(P)-binding Rossmann-fold domains"/>
    <property type="match status" value="1"/>
</dbReference>
<dbReference type="PANTHER" id="PTHR43162">
    <property type="match status" value="1"/>
</dbReference>
<name>A0A1I7ERI8_9BURK</name>
<dbReference type="GeneID" id="77193865"/>
<dbReference type="Proteomes" id="UP000198844">
    <property type="component" value="Unassembled WGS sequence"/>
</dbReference>
<dbReference type="OrthoDB" id="9780595at2"/>
<feature type="domain" description="NmrA-like" evidence="1">
    <location>
        <begin position="3"/>
        <end position="243"/>
    </location>
</feature>
<evidence type="ECO:0000313" key="3">
    <source>
        <dbReference type="Proteomes" id="UP000198844"/>
    </source>
</evidence>
<sequence length="294" mass="32039">MSDKKIFVAGATGDTGGAATEALVAAGEKVRTLVRKEDQRSERLKSRGVEVLVGNLSSLDDVAQALEGIFSAYFVYPIEAGGIQASVYFAQAAREAGIGGIVNMSQISARRNATSHAARDHWISERVFDWSGIPVTHIRPTFFAQWLTYPGQVANVKKDGTLRLPFGNGRHAPIAAEDQGRVIAAILRDPAPHAGKVYPLYGPVEMNHHQIADEMSKVLGREVKYQPIDLDMFEKRLNTDSKFSDAFSQHLLSVAVDYQNGVFAGTNTLVEELTGTPPMTVEAFIRKHVAVFAD</sequence>
<dbReference type="InterPro" id="IPR051604">
    <property type="entry name" value="Ergot_Alk_Oxidoreductase"/>
</dbReference>
<accession>A0A1I7ERI8</accession>
<gene>
    <name evidence="2" type="ORF">SAMN05192563_10588</name>
</gene>
<dbReference type="EMBL" id="FPBH01000058">
    <property type="protein sequence ID" value="SFU26532.1"/>
    <property type="molecule type" value="Genomic_DNA"/>
</dbReference>
<dbReference type="Gene3D" id="3.40.50.720">
    <property type="entry name" value="NAD(P)-binding Rossmann-like Domain"/>
    <property type="match status" value="1"/>
</dbReference>
<dbReference type="AlphaFoldDB" id="A0A1I7ERI8"/>
<organism evidence="2 3">
    <name type="scientific">Paraburkholderia aspalathi</name>
    <dbReference type="NCBI Taxonomy" id="1324617"/>
    <lineage>
        <taxon>Bacteria</taxon>
        <taxon>Pseudomonadati</taxon>
        <taxon>Pseudomonadota</taxon>
        <taxon>Betaproteobacteria</taxon>
        <taxon>Burkholderiales</taxon>
        <taxon>Burkholderiaceae</taxon>
        <taxon>Paraburkholderia</taxon>
    </lineage>
</organism>
<dbReference type="InterPro" id="IPR036291">
    <property type="entry name" value="NAD(P)-bd_dom_sf"/>
</dbReference>
<dbReference type="RefSeq" id="WP_093647335.1">
    <property type="nucleotide sequence ID" value="NZ_CAJNBA010000001.1"/>
</dbReference>
<dbReference type="InterPro" id="IPR008030">
    <property type="entry name" value="NmrA-like"/>
</dbReference>
<dbReference type="Pfam" id="PF05368">
    <property type="entry name" value="NmrA"/>
    <property type="match status" value="1"/>
</dbReference>